<evidence type="ECO:0000313" key="4">
    <source>
        <dbReference type="Proteomes" id="UP001465976"/>
    </source>
</evidence>
<keyword evidence="2" id="KW-1133">Transmembrane helix</keyword>
<gene>
    <name evidence="3" type="ORF">V5O48_002763</name>
</gene>
<sequence>MSPNTIFQSFLQPRDDDNKSPLSSTGLSSPLILVFMAMGVCSTAALSFFAWRRFLLAYNPAILQPRIHPNIVREIARTEALSTGTLGAKPVLFDLWSRNDRDPVVGWGQILPLSATALKGTGDQGRESKSPLSSSAEKSNKSSIPFTTVKDTGSPSSFTAGDTAQVALSIIFPQSGADRKTEDESKLGQYAIGVINLDISLRGAAE</sequence>
<evidence type="ECO:0000313" key="3">
    <source>
        <dbReference type="EMBL" id="KAL0579259.1"/>
    </source>
</evidence>
<dbReference type="EMBL" id="JBAHYK010000066">
    <property type="protein sequence ID" value="KAL0579259.1"/>
    <property type="molecule type" value="Genomic_DNA"/>
</dbReference>
<feature type="transmembrane region" description="Helical" evidence="2">
    <location>
        <begin position="31"/>
        <end position="51"/>
    </location>
</feature>
<proteinExistence type="predicted"/>
<comment type="caution">
    <text evidence="3">The sequence shown here is derived from an EMBL/GenBank/DDBJ whole genome shotgun (WGS) entry which is preliminary data.</text>
</comment>
<feature type="compositionally biased region" description="Polar residues" evidence="1">
    <location>
        <begin position="144"/>
        <end position="158"/>
    </location>
</feature>
<dbReference type="Proteomes" id="UP001465976">
    <property type="component" value="Unassembled WGS sequence"/>
</dbReference>
<accession>A0ABR3FV58</accession>
<feature type="region of interest" description="Disordered" evidence="1">
    <location>
        <begin position="119"/>
        <end position="158"/>
    </location>
</feature>
<evidence type="ECO:0000256" key="1">
    <source>
        <dbReference type="SAM" id="MobiDB-lite"/>
    </source>
</evidence>
<keyword evidence="4" id="KW-1185">Reference proteome</keyword>
<reference evidence="3 4" key="1">
    <citation type="submission" date="2024-02" db="EMBL/GenBank/DDBJ databases">
        <title>A draft genome for the cacao thread blight pathogen Marasmius crinis-equi.</title>
        <authorList>
            <person name="Cohen S.P."/>
            <person name="Baruah I.K."/>
            <person name="Amoako-Attah I."/>
            <person name="Bukari Y."/>
            <person name="Meinhardt L.W."/>
            <person name="Bailey B.A."/>
        </authorList>
    </citation>
    <scope>NUCLEOTIDE SEQUENCE [LARGE SCALE GENOMIC DNA]</scope>
    <source>
        <strain evidence="3 4">GH-76</strain>
    </source>
</reference>
<keyword evidence="2" id="KW-0812">Transmembrane</keyword>
<evidence type="ECO:0000256" key="2">
    <source>
        <dbReference type="SAM" id="Phobius"/>
    </source>
</evidence>
<protein>
    <submittedName>
        <fullName evidence="3">Uncharacterized protein</fullName>
    </submittedName>
</protein>
<feature type="compositionally biased region" description="Low complexity" evidence="1">
    <location>
        <begin position="130"/>
        <end position="143"/>
    </location>
</feature>
<organism evidence="3 4">
    <name type="scientific">Marasmius crinis-equi</name>
    <dbReference type="NCBI Taxonomy" id="585013"/>
    <lineage>
        <taxon>Eukaryota</taxon>
        <taxon>Fungi</taxon>
        <taxon>Dikarya</taxon>
        <taxon>Basidiomycota</taxon>
        <taxon>Agaricomycotina</taxon>
        <taxon>Agaricomycetes</taxon>
        <taxon>Agaricomycetidae</taxon>
        <taxon>Agaricales</taxon>
        <taxon>Marasmiineae</taxon>
        <taxon>Marasmiaceae</taxon>
        <taxon>Marasmius</taxon>
    </lineage>
</organism>
<keyword evidence="2" id="KW-0472">Membrane</keyword>
<name>A0ABR3FV58_9AGAR</name>